<protein>
    <submittedName>
        <fullName evidence="1">Uncharacterized protein</fullName>
    </submittedName>
</protein>
<evidence type="ECO:0000313" key="2">
    <source>
        <dbReference type="Proteomes" id="UP000194885"/>
    </source>
</evidence>
<dbReference type="EMBL" id="NGKW01000022">
    <property type="protein sequence ID" value="OTN83903.1"/>
    <property type="molecule type" value="Genomic_DNA"/>
</dbReference>
<name>A0A242AS64_ENTFC</name>
<dbReference type="RefSeq" id="WP_086323988.1">
    <property type="nucleotide sequence ID" value="NZ_NGKW01000022.1"/>
</dbReference>
<gene>
    <name evidence="1" type="ORF">A5810_003076</name>
</gene>
<comment type="caution">
    <text evidence="1">The sequence shown here is derived from an EMBL/GenBank/DDBJ whole genome shotgun (WGS) entry which is preliminary data.</text>
</comment>
<organism evidence="1 2">
    <name type="scientific">Enterococcus faecium</name>
    <name type="common">Streptococcus faecium</name>
    <dbReference type="NCBI Taxonomy" id="1352"/>
    <lineage>
        <taxon>Bacteria</taxon>
        <taxon>Bacillati</taxon>
        <taxon>Bacillota</taxon>
        <taxon>Bacilli</taxon>
        <taxon>Lactobacillales</taxon>
        <taxon>Enterococcaceae</taxon>
        <taxon>Enterococcus</taxon>
    </lineage>
</organism>
<evidence type="ECO:0000313" key="1">
    <source>
        <dbReference type="EMBL" id="OTN83903.1"/>
    </source>
</evidence>
<dbReference type="AlphaFoldDB" id="A0A242AS64"/>
<accession>A0A242AS64</accession>
<dbReference type="Proteomes" id="UP000194885">
    <property type="component" value="Unassembled WGS sequence"/>
</dbReference>
<reference evidence="1 2" key="1">
    <citation type="submission" date="2017-05" db="EMBL/GenBank/DDBJ databases">
        <title>The Genome Sequence of Enterococcus faecium 7H8_DIV0219.</title>
        <authorList>
            <consortium name="The Broad Institute Genomics Platform"/>
            <consortium name="The Broad Institute Genomic Center for Infectious Diseases"/>
            <person name="Earl A."/>
            <person name="Manson A."/>
            <person name="Schwartman J."/>
            <person name="Gilmore M."/>
            <person name="Abouelleil A."/>
            <person name="Cao P."/>
            <person name="Chapman S."/>
            <person name="Cusick C."/>
            <person name="Shea T."/>
            <person name="Young S."/>
            <person name="Neafsey D."/>
            <person name="Nusbaum C."/>
            <person name="Birren B."/>
        </authorList>
    </citation>
    <scope>NUCLEOTIDE SEQUENCE [LARGE SCALE GENOMIC DNA]</scope>
    <source>
        <strain evidence="1 2">7H8_DIV0219</strain>
    </source>
</reference>
<proteinExistence type="predicted"/>
<sequence length="195" mass="22593">MESNNDIRYFSIGERVTTVSELSKDYRDKEGTIISLKKNRRGVWQYVVDLGDGVTVECKDSQLIRNDGSHSIEKAILVFPKVSSKIMNDWLLGKFGEYNKKEIAEVIGKSYPTVLGYLKKITNKEAKVEDVLTVRELQSLIEYRNKQITNPEYLKKEDGLLKQLEQVNKIRKMQKVAPLSLDNFKKIYLKEIEKD</sequence>